<dbReference type="InterPro" id="IPR013078">
    <property type="entry name" value="His_Pase_superF_clade-1"/>
</dbReference>
<comment type="caution">
    <text evidence="1">The sequence shown here is derived from an EMBL/GenBank/DDBJ whole genome shotgun (WGS) entry which is preliminary data.</text>
</comment>
<protein>
    <submittedName>
        <fullName evidence="1">Putative phosphoglycerate/bisphosphoglycerate mutase</fullName>
    </submittedName>
</protein>
<name>A0A8J3BNI0_9ACTN</name>
<dbReference type="EMBL" id="BMQC01000010">
    <property type="protein sequence ID" value="GGK35209.1"/>
    <property type="molecule type" value="Genomic_DNA"/>
</dbReference>
<dbReference type="PANTHER" id="PTHR47623">
    <property type="entry name" value="OS09G0287300 PROTEIN"/>
    <property type="match status" value="1"/>
</dbReference>
<reference evidence="1" key="1">
    <citation type="journal article" date="2014" name="Int. J. Syst. Evol. Microbiol.">
        <title>Complete genome sequence of Corynebacterium casei LMG S-19264T (=DSM 44701T), isolated from a smear-ripened cheese.</title>
        <authorList>
            <consortium name="US DOE Joint Genome Institute (JGI-PGF)"/>
            <person name="Walter F."/>
            <person name="Albersmeier A."/>
            <person name="Kalinowski J."/>
            <person name="Ruckert C."/>
        </authorList>
    </citation>
    <scope>NUCLEOTIDE SEQUENCE</scope>
    <source>
        <strain evidence="1">JCM 3091</strain>
    </source>
</reference>
<organism evidence="1 2">
    <name type="scientific">Pilimelia terevasa</name>
    <dbReference type="NCBI Taxonomy" id="53372"/>
    <lineage>
        <taxon>Bacteria</taxon>
        <taxon>Bacillati</taxon>
        <taxon>Actinomycetota</taxon>
        <taxon>Actinomycetes</taxon>
        <taxon>Micromonosporales</taxon>
        <taxon>Micromonosporaceae</taxon>
        <taxon>Pilimelia</taxon>
    </lineage>
</organism>
<dbReference type="Gene3D" id="3.40.50.1240">
    <property type="entry name" value="Phosphoglycerate mutase-like"/>
    <property type="match status" value="1"/>
</dbReference>
<reference evidence="1" key="2">
    <citation type="submission" date="2020-09" db="EMBL/GenBank/DDBJ databases">
        <authorList>
            <person name="Sun Q."/>
            <person name="Ohkuma M."/>
        </authorList>
    </citation>
    <scope>NUCLEOTIDE SEQUENCE</scope>
    <source>
        <strain evidence="1">JCM 3091</strain>
    </source>
</reference>
<dbReference type="SUPFAM" id="SSF53254">
    <property type="entry name" value="Phosphoglycerate mutase-like"/>
    <property type="match status" value="1"/>
</dbReference>
<proteinExistence type="predicted"/>
<evidence type="ECO:0000313" key="2">
    <source>
        <dbReference type="Proteomes" id="UP000662200"/>
    </source>
</evidence>
<dbReference type="Proteomes" id="UP000662200">
    <property type="component" value="Unassembled WGS sequence"/>
</dbReference>
<dbReference type="PANTHER" id="PTHR47623:SF1">
    <property type="entry name" value="OS09G0287300 PROTEIN"/>
    <property type="match status" value="1"/>
</dbReference>
<evidence type="ECO:0000313" key="1">
    <source>
        <dbReference type="EMBL" id="GGK35209.1"/>
    </source>
</evidence>
<dbReference type="InterPro" id="IPR029033">
    <property type="entry name" value="His_PPase_superfam"/>
</dbReference>
<dbReference type="SMART" id="SM00855">
    <property type="entry name" value="PGAM"/>
    <property type="match status" value="1"/>
</dbReference>
<accession>A0A8J3BNI0</accession>
<dbReference type="AlphaFoldDB" id="A0A8J3BNI0"/>
<dbReference type="CDD" id="cd07067">
    <property type="entry name" value="HP_PGM_like"/>
    <property type="match status" value="1"/>
</dbReference>
<keyword evidence="2" id="KW-1185">Reference proteome</keyword>
<gene>
    <name evidence="1" type="ORF">GCM10010124_29880</name>
</gene>
<sequence>MRVTETTLVLLRHAKAAQTDEGEDIDRPLTTRGHGDAAAAGAWLLRRGLVPAHVLCSPARRTRQTWHAVAVALAEAAQPAAAYRAEIYDSTPGTLLSLLQELPDDAGTVLLIGHNPTVTGLSALLAPSSATPALRTAGIAVHRPRVPWSRLGPGDAALAELYTARG</sequence>
<dbReference type="Pfam" id="PF00300">
    <property type="entry name" value="His_Phos_1"/>
    <property type="match status" value="1"/>
</dbReference>